<gene>
    <name evidence="1" type="ORF">MYP_3036</name>
</gene>
<dbReference type="EMBL" id="BBLT01000006">
    <property type="protein sequence ID" value="GAL85808.1"/>
    <property type="molecule type" value="Genomic_DNA"/>
</dbReference>
<dbReference type="AlphaFoldDB" id="A0A098LIC6"/>
<evidence type="ECO:0000313" key="2">
    <source>
        <dbReference type="Proteomes" id="UP000030185"/>
    </source>
</evidence>
<accession>A0A098LIC6</accession>
<organism evidence="1 2">
    <name type="scientific">Sporocytophaga myxococcoides</name>
    <dbReference type="NCBI Taxonomy" id="153721"/>
    <lineage>
        <taxon>Bacteria</taxon>
        <taxon>Pseudomonadati</taxon>
        <taxon>Bacteroidota</taxon>
        <taxon>Cytophagia</taxon>
        <taxon>Cytophagales</taxon>
        <taxon>Cytophagaceae</taxon>
        <taxon>Sporocytophaga</taxon>
    </lineage>
</organism>
<keyword evidence="2" id="KW-1185">Reference proteome</keyword>
<proteinExistence type="predicted"/>
<evidence type="ECO:0000313" key="1">
    <source>
        <dbReference type="EMBL" id="GAL85808.1"/>
    </source>
</evidence>
<comment type="caution">
    <text evidence="1">The sequence shown here is derived from an EMBL/GenBank/DDBJ whole genome shotgun (WGS) entry which is preliminary data.</text>
</comment>
<dbReference type="Proteomes" id="UP000030185">
    <property type="component" value="Unassembled WGS sequence"/>
</dbReference>
<reference evidence="1 2" key="1">
    <citation type="submission" date="2014-09" db="EMBL/GenBank/DDBJ databases">
        <title>Sporocytophaga myxococcoides PG-01 genome sequencing.</title>
        <authorList>
            <person name="Liu L."/>
            <person name="Gao P.J."/>
            <person name="Chen G.J."/>
            <person name="Wang L.S."/>
        </authorList>
    </citation>
    <scope>NUCLEOTIDE SEQUENCE [LARGE SCALE GENOMIC DNA]</scope>
    <source>
        <strain evidence="1 2">PG-01</strain>
    </source>
</reference>
<sequence>MEINHQSVAFCCGSFSNIHHVLFSIPTIGRIYPYSQPYRVDAIVVKDIKKVSLNSVAITPDSSSVFHLGKPADISTSCNLW</sequence>
<name>A0A098LIC6_9BACT</name>
<protein>
    <submittedName>
        <fullName evidence="1">Uncharacterized protein</fullName>
    </submittedName>
</protein>